<dbReference type="Ensembl" id="ENSCINT00000032414.1">
    <property type="protein sequence ID" value="ENSCINP00000033161.1"/>
    <property type="gene ID" value="ENSCING00000022338.1"/>
</dbReference>
<keyword evidence="2" id="KW-1185">Reference proteome</keyword>
<reference evidence="2" key="1">
    <citation type="journal article" date="2002" name="Science">
        <title>The draft genome of Ciona intestinalis: insights into chordate and vertebrate origins.</title>
        <authorList>
            <person name="Dehal P."/>
            <person name="Satou Y."/>
            <person name="Campbell R.K."/>
            <person name="Chapman J."/>
            <person name="Degnan B."/>
            <person name="De Tomaso A."/>
            <person name="Davidson B."/>
            <person name="Di Gregorio A."/>
            <person name="Gelpke M."/>
            <person name="Goodstein D.M."/>
            <person name="Harafuji N."/>
            <person name="Hastings K.E."/>
            <person name="Ho I."/>
            <person name="Hotta K."/>
            <person name="Huang W."/>
            <person name="Kawashima T."/>
            <person name="Lemaire P."/>
            <person name="Martinez D."/>
            <person name="Meinertzhagen I.A."/>
            <person name="Necula S."/>
            <person name="Nonaka M."/>
            <person name="Putnam N."/>
            <person name="Rash S."/>
            <person name="Saiga H."/>
            <person name="Satake M."/>
            <person name="Terry A."/>
            <person name="Yamada L."/>
            <person name="Wang H.G."/>
            <person name="Awazu S."/>
            <person name="Azumi K."/>
            <person name="Boore J."/>
            <person name="Branno M."/>
            <person name="Chin-Bow S."/>
            <person name="DeSantis R."/>
            <person name="Doyle S."/>
            <person name="Francino P."/>
            <person name="Keys D.N."/>
            <person name="Haga S."/>
            <person name="Hayashi H."/>
            <person name="Hino K."/>
            <person name="Imai K.S."/>
            <person name="Inaba K."/>
            <person name="Kano S."/>
            <person name="Kobayashi K."/>
            <person name="Kobayashi M."/>
            <person name="Lee B.I."/>
            <person name="Makabe K.W."/>
            <person name="Manohar C."/>
            <person name="Matassi G."/>
            <person name="Medina M."/>
            <person name="Mochizuki Y."/>
            <person name="Mount S."/>
            <person name="Morishita T."/>
            <person name="Miura S."/>
            <person name="Nakayama A."/>
            <person name="Nishizaka S."/>
            <person name="Nomoto H."/>
            <person name="Ohta F."/>
            <person name="Oishi K."/>
            <person name="Rigoutsos I."/>
            <person name="Sano M."/>
            <person name="Sasaki A."/>
            <person name="Sasakura Y."/>
            <person name="Shoguchi E."/>
            <person name="Shin-i T."/>
            <person name="Spagnuolo A."/>
            <person name="Stainier D."/>
            <person name="Suzuki M.M."/>
            <person name="Tassy O."/>
            <person name="Takatori N."/>
            <person name="Tokuoka M."/>
            <person name="Yagi K."/>
            <person name="Yoshizaki F."/>
            <person name="Wada S."/>
            <person name="Zhang C."/>
            <person name="Hyatt P.D."/>
            <person name="Larimer F."/>
            <person name="Detter C."/>
            <person name="Doggett N."/>
            <person name="Glavina T."/>
            <person name="Hawkins T."/>
            <person name="Richardson P."/>
            <person name="Lucas S."/>
            <person name="Kohara Y."/>
            <person name="Levine M."/>
            <person name="Satoh N."/>
            <person name="Rokhsar D.S."/>
        </authorList>
    </citation>
    <scope>NUCLEOTIDE SEQUENCE [LARGE SCALE GENOMIC DNA]</scope>
</reference>
<name>H2XU27_CIOIN</name>
<dbReference type="AlphaFoldDB" id="H2XU27"/>
<proteinExistence type="predicted"/>
<dbReference type="Proteomes" id="UP000008144">
    <property type="component" value="Unassembled WGS sequence"/>
</dbReference>
<evidence type="ECO:0000313" key="1">
    <source>
        <dbReference type="Ensembl" id="ENSCINP00000033161.1"/>
    </source>
</evidence>
<reference evidence="1" key="3">
    <citation type="submission" date="2025-09" db="UniProtKB">
        <authorList>
            <consortium name="Ensembl"/>
        </authorList>
    </citation>
    <scope>IDENTIFICATION</scope>
</reference>
<accession>H2XU27</accession>
<protein>
    <submittedName>
        <fullName evidence="1">Uncharacterized protein</fullName>
    </submittedName>
</protein>
<dbReference type="InParanoid" id="H2XU27"/>
<organism evidence="1 2">
    <name type="scientific">Ciona intestinalis</name>
    <name type="common">Transparent sea squirt</name>
    <name type="synonym">Ascidia intestinalis</name>
    <dbReference type="NCBI Taxonomy" id="7719"/>
    <lineage>
        <taxon>Eukaryota</taxon>
        <taxon>Metazoa</taxon>
        <taxon>Chordata</taxon>
        <taxon>Tunicata</taxon>
        <taxon>Ascidiacea</taxon>
        <taxon>Phlebobranchia</taxon>
        <taxon>Cionidae</taxon>
        <taxon>Ciona</taxon>
    </lineage>
</organism>
<sequence length="100" mass="11444">MASLETTTEFTSLEISPTLIRLYKVFSKRSKKFHLKPRGYAFEARRRYTTGVITDIFVVTQKRVRGSSSSTFSAGNGLRFSETGFSKSYDKVYISISIYF</sequence>
<dbReference type="HOGENOM" id="CLU_2305053_0_0_1"/>
<reference evidence="1" key="2">
    <citation type="submission" date="2025-08" db="UniProtKB">
        <authorList>
            <consortium name="Ensembl"/>
        </authorList>
    </citation>
    <scope>IDENTIFICATION</scope>
</reference>
<evidence type="ECO:0000313" key="2">
    <source>
        <dbReference type="Proteomes" id="UP000008144"/>
    </source>
</evidence>